<dbReference type="PANTHER" id="PTHR47955">
    <property type="entry name" value="CYTOCHROME P450 FAMILY 71 PROTEIN"/>
    <property type="match status" value="1"/>
</dbReference>
<dbReference type="SUPFAM" id="SSF48264">
    <property type="entry name" value="Cytochrome P450"/>
    <property type="match status" value="1"/>
</dbReference>
<evidence type="ECO:0000313" key="11">
    <source>
        <dbReference type="EMBL" id="CAL1373269.1"/>
    </source>
</evidence>
<feature type="binding site" description="axial binding residue" evidence="8">
    <location>
        <position position="474"/>
    </location>
    <ligand>
        <name>heme</name>
        <dbReference type="ChEBI" id="CHEBI:30413"/>
    </ligand>
    <ligandPart>
        <name>Fe</name>
        <dbReference type="ChEBI" id="CHEBI:18248"/>
    </ligandPart>
</feature>
<evidence type="ECO:0000313" key="12">
    <source>
        <dbReference type="Proteomes" id="UP001497516"/>
    </source>
</evidence>
<keyword evidence="5 9" id="KW-0560">Oxidoreductase</keyword>
<dbReference type="AlphaFoldDB" id="A0AAV2DH83"/>
<reference evidence="11 12" key="1">
    <citation type="submission" date="2024-04" db="EMBL/GenBank/DDBJ databases">
        <authorList>
            <person name="Fracassetti M."/>
        </authorList>
    </citation>
    <scope>NUCLEOTIDE SEQUENCE [LARGE SCALE GENOMIC DNA]</scope>
</reference>
<keyword evidence="7 9" id="KW-0503">Monooxygenase</keyword>
<proteinExistence type="inferred from homology"/>
<evidence type="ECO:0008006" key="13">
    <source>
        <dbReference type="Google" id="ProtNLM"/>
    </source>
</evidence>
<dbReference type="InterPro" id="IPR001128">
    <property type="entry name" value="Cyt_P450"/>
</dbReference>
<keyword evidence="10" id="KW-0472">Membrane</keyword>
<evidence type="ECO:0000256" key="6">
    <source>
        <dbReference type="ARBA" id="ARBA00023004"/>
    </source>
</evidence>
<keyword evidence="6 8" id="KW-0408">Iron</keyword>
<keyword evidence="4 8" id="KW-0479">Metal-binding</keyword>
<dbReference type="Pfam" id="PF00067">
    <property type="entry name" value="p450"/>
    <property type="match status" value="1"/>
</dbReference>
<evidence type="ECO:0000256" key="5">
    <source>
        <dbReference type="ARBA" id="ARBA00023002"/>
    </source>
</evidence>
<dbReference type="InterPro" id="IPR036396">
    <property type="entry name" value="Cyt_P450_sf"/>
</dbReference>
<comment type="cofactor">
    <cofactor evidence="1 8">
        <name>heme</name>
        <dbReference type="ChEBI" id="CHEBI:30413"/>
    </cofactor>
</comment>
<feature type="transmembrane region" description="Helical" evidence="10">
    <location>
        <begin position="15"/>
        <end position="35"/>
    </location>
</feature>
<evidence type="ECO:0000256" key="7">
    <source>
        <dbReference type="ARBA" id="ARBA00023033"/>
    </source>
</evidence>
<dbReference type="CDD" id="cd11072">
    <property type="entry name" value="CYP71-like"/>
    <property type="match status" value="1"/>
</dbReference>
<keyword evidence="10" id="KW-0812">Transmembrane</keyword>
<evidence type="ECO:0000256" key="10">
    <source>
        <dbReference type="SAM" id="Phobius"/>
    </source>
</evidence>
<sequence>MAATINSIFFNDPSIGLLTFTATIFTAFLITIVIVRNSKKRPTTVPLPGPWKLPVIGNLHQLAMNGGYSQPHRRLSELARQYGAADVMSLQLGELPHVVVSTPEAARQVMKTHDLAFASRPAIFAPYILYGGGYNDIAFAPYGEHWRQLRKICTVELLSAKRVQSFRWIREEEVAKLVVRLREAAVELGGRSKYADLLNNNNNNSDEGVDLSRMVGEMTGFVAARAAFGTIRGLNQALLTIVETISDVVAGFRISDLYPSLTFLPALTGFKGKLEKMHQEADSILDAIIHERKSQRQIDHKDYLIDVLLNFDPSQLRFPLTMKVIKAVILEMLLGGNDTSSKIVEWTMSELIKHPKVMQNVQDEVKQAFGEKGNVEEASLHQLKYLDCVIKETLRLHPPGPLLLPRENDEKMELCGYEIPAKTKLFVNAWAIGRDPRYWDKAEEFYPERFIGSSTDYKGNDFHFIPFGAGRRMCPGYDFGMEVVKLTLANLLYHFRWELPGDLKPESLDMTECFGASVGRKYALRVIPVPVQ</sequence>
<evidence type="ECO:0000256" key="3">
    <source>
        <dbReference type="ARBA" id="ARBA00022617"/>
    </source>
</evidence>
<keyword evidence="10" id="KW-1133">Transmembrane helix</keyword>
<dbReference type="PRINTS" id="PR00463">
    <property type="entry name" value="EP450I"/>
</dbReference>
<dbReference type="FunFam" id="1.10.630.10:FF:000043">
    <property type="entry name" value="Cytochrome P450 99A2"/>
    <property type="match status" value="1"/>
</dbReference>
<evidence type="ECO:0000256" key="8">
    <source>
        <dbReference type="PIRSR" id="PIRSR602401-1"/>
    </source>
</evidence>
<evidence type="ECO:0000256" key="4">
    <source>
        <dbReference type="ARBA" id="ARBA00022723"/>
    </source>
</evidence>
<dbReference type="EMBL" id="OZ034816">
    <property type="protein sequence ID" value="CAL1373269.1"/>
    <property type="molecule type" value="Genomic_DNA"/>
</dbReference>
<name>A0AAV2DH83_9ROSI</name>
<organism evidence="11 12">
    <name type="scientific">Linum trigynum</name>
    <dbReference type="NCBI Taxonomy" id="586398"/>
    <lineage>
        <taxon>Eukaryota</taxon>
        <taxon>Viridiplantae</taxon>
        <taxon>Streptophyta</taxon>
        <taxon>Embryophyta</taxon>
        <taxon>Tracheophyta</taxon>
        <taxon>Spermatophyta</taxon>
        <taxon>Magnoliopsida</taxon>
        <taxon>eudicotyledons</taxon>
        <taxon>Gunneridae</taxon>
        <taxon>Pentapetalae</taxon>
        <taxon>rosids</taxon>
        <taxon>fabids</taxon>
        <taxon>Malpighiales</taxon>
        <taxon>Linaceae</taxon>
        <taxon>Linum</taxon>
    </lineage>
</organism>
<dbReference type="PRINTS" id="PR00385">
    <property type="entry name" value="P450"/>
</dbReference>
<dbReference type="PROSITE" id="PS00086">
    <property type="entry name" value="CYTOCHROME_P450"/>
    <property type="match status" value="1"/>
</dbReference>
<accession>A0AAV2DH83</accession>
<dbReference type="InterPro" id="IPR002401">
    <property type="entry name" value="Cyt_P450_E_grp-I"/>
</dbReference>
<protein>
    <recommendedName>
        <fullName evidence="13">Cytochrome P450</fullName>
    </recommendedName>
</protein>
<dbReference type="InterPro" id="IPR017972">
    <property type="entry name" value="Cyt_P450_CS"/>
</dbReference>
<keyword evidence="12" id="KW-1185">Reference proteome</keyword>
<dbReference type="GO" id="GO:0020037">
    <property type="term" value="F:heme binding"/>
    <property type="evidence" value="ECO:0007669"/>
    <property type="project" value="InterPro"/>
</dbReference>
<gene>
    <name evidence="11" type="ORF">LTRI10_LOCUS15207</name>
</gene>
<dbReference type="PANTHER" id="PTHR47955:SF8">
    <property type="entry name" value="CYTOCHROME P450 71D11-LIKE"/>
    <property type="match status" value="1"/>
</dbReference>
<dbReference type="GO" id="GO:0016705">
    <property type="term" value="F:oxidoreductase activity, acting on paired donors, with incorporation or reduction of molecular oxygen"/>
    <property type="evidence" value="ECO:0007669"/>
    <property type="project" value="InterPro"/>
</dbReference>
<dbReference type="Proteomes" id="UP001497516">
    <property type="component" value="Chromosome 3"/>
</dbReference>
<evidence type="ECO:0000256" key="9">
    <source>
        <dbReference type="RuleBase" id="RU000461"/>
    </source>
</evidence>
<dbReference type="GO" id="GO:0004497">
    <property type="term" value="F:monooxygenase activity"/>
    <property type="evidence" value="ECO:0007669"/>
    <property type="project" value="UniProtKB-KW"/>
</dbReference>
<keyword evidence="3 8" id="KW-0349">Heme</keyword>
<evidence type="ECO:0000256" key="2">
    <source>
        <dbReference type="ARBA" id="ARBA00010617"/>
    </source>
</evidence>
<dbReference type="GO" id="GO:0005506">
    <property type="term" value="F:iron ion binding"/>
    <property type="evidence" value="ECO:0007669"/>
    <property type="project" value="InterPro"/>
</dbReference>
<comment type="similarity">
    <text evidence="2 9">Belongs to the cytochrome P450 family.</text>
</comment>
<dbReference type="Gene3D" id="1.10.630.10">
    <property type="entry name" value="Cytochrome P450"/>
    <property type="match status" value="1"/>
</dbReference>
<evidence type="ECO:0000256" key="1">
    <source>
        <dbReference type="ARBA" id="ARBA00001971"/>
    </source>
</evidence>